<dbReference type="Gramene" id="ORUFI07G26430.1">
    <property type="protein sequence ID" value="ORUFI07G26430.1"/>
    <property type="gene ID" value="ORUFI07G26430"/>
</dbReference>
<keyword evidence="3" id="KW-1185">Reference proteome</keyword>
<feature type="region of interest" description="Disordered" evidence="1">
    <location>
        <begin position="1"/>
        <end position="60"/>
    </location>
</feature>
<reference evidence="3" key="1">
    <citation type="submission" date="2013-06" db="EMBL/GenBank/DDBJ databases">
        <authorList>
            <person name="Zhao Q."/>
        </authorList>
    </citation>
    <scope>NUCLEOTIDE SEQUENCE</scope>
    <source>
        <strain evidence="3">cv. W1943</strain>
    </source>
</reference>
<feature type="compositionally biased region" description="Basic and acidic residues" evidence="1">
    <location>
        <begin position="31"/>
        <end position="42"/>
    </location>
</feature>
<accession>A0A0E0QCD9</accession>
<protein>
    <submittedName>
        <fullName evidence="2">Uncharacterized protein</fullName>
    </submittedName>
</protein>
<evidence type="ECO:0000256" key="1">
    <source>
        <dbReference type="SAM" id="MobiDB-lite"/>
    </source>
</evidence>
<dbReference type="HOGENOM" id="CLU_1020789_0_0_1"/>
<name>A0A0E0QCD9_ORYRU</name>
<feature type="compositionally biased region" description="Basic residues" evidence="1">
    <location>
        <begin position="1"/>
        <end position="13"/>
    </location>
</feature>
<dbReference type="EnsemblPlants" id="ORUFI07G26430.1">
    <property type="protein sequence ID" value="ORUFI07G26430.1"/>
    <property type="gene ID" value="ORUFI07G26430"/>
</dbReference>
<sequence length="273" mass="30885">MLGNTLRRRHRGRSTTGAPTPCLPLSLSVVIREEETEKEKEAGRRKKKKEREEGTDSGPYFYKPPWNFMPSMGTLVWSDDPDVELKVVKPDMTYSSGRSVALRTPRLNAYSGRSLTTPSTSTIRRTLRCPVIVLPAATSSAPIAARLCQAPPRDRPLQLNHCSSQIQEPPRLRDRRRSSATRLRPSSTRTDELLRLHARRSLRPSYWEPDGTNIRAKLSIPSHLSSKEIPITRTTYSAGPTLVQRSETMNVCPCTTQEFKIVDSNQCNRFKTK</sequence>
<dbReference type="OMA" id="PSYWEPD"/>
<reference evidence="2" key="2">
    <citation type="submission" date="2015-06" db="UniProtKB">
        <authorList>
            <consortium name="EnsemblPlants"/>
        </authorList>
    </citation>
    <scope>IDENTIFICATION</scope>
</reference>
<evidence type="ECO:0000313" key="3">
    <source>
        <dbReference type="Proteomes" id="UP000008022"/>
    </source>
</evidence>
<dbReference type="Proteomes" id="UP000008022">
    <property type="component" value="Unassembled WGS sequence"/>
</dbReference>
<feature type="region of interest" description="Disordered" evidence="1">
    <location>
        <begin position="154"/>
        <end position="189"/>
    </location>
</feature>
<dbReference type="AlphaFoldDB" id="A0A0E0QCD9"/>
<proteinExistence type="predicted"/>
<evidence type="ECO:0000313" key="2">
    <source>
        <dbReference type="EnsemblPlants" id="ORUFI07G26430.1"/>
    </source>
</evidence>
<organism evidence="2 3">
    <name type="scientific">Oryza rufipogon</name>
    <name type="common">Brownbeard rice</name>
    <name type="synonym">Asian wild rice</name>
    <dbReference type="NCBI Taxonomy" id="4529"/>
    <lineage>
        <taxon>Eukaryota</taxon>
        <taxon>Viridiplantae</taxon>
        <taxon>Streptophyta</taxon>
        <taxon>Embryophyta</taxon>
        <taxon>Tracheophyta</taxon>
        <taxon>Spermatophyta</taxon>
        <taxon>Magnoliopsida</taxon>
        <taxon>Liliopsida</taxon>
        <taxon>Poales</taxon>
        <taxon>Poaceae</taxon>
        <taxon>BOP clade</taxon>
        <taxon>Oryzoideae</taxon>
        <taxon>Oryzeae</taxon>
        <taxon>Oryzinae</taxon>
        <taxon>Oryza</taxon>
    </lineage>
</organism>